<evidence type="ECO:0008006" key="3">
    <source>
        <dbReference type="Google" id="ProtNLM"/>
    </source>
</evidence>
<sequence>MALRSPQPEAAAFAHQVICKKGEGAMLLLRVVLCAGVVLGGSLGLLSNGQAQDGPAQESGVSSLRKTEAYIAPYLLGTFPVDKSLSLGGNGVGNTPFLGTNIQGSAGGGLKAGVYPGAMGGVIGLEGEVFGHGGKLKTPGGAFPSADANLLVINSMVNLLLRYPGDTIQPYVGAGAGVSYAQLRDLNLQTNFASLSGKGSDAAFAYQFLAGARAYMNKQLYLFGEYKYFGSAYDWKSESSSGGSGPTTSLTFRTHIVAAGFGITF</sequence>
<name>A0ABM8QTW4_9BACT</name>
<reference evidence="1 2" key="1">
    <citation type="submission" date="2021-02" db="EMBL/GenBank/DDBJ databases">
        <authorList>
            <person name="Han P."/>
        </authorList>
    </citation>
    <scope>NUCLEOTIDE SEQUENCE [LARGE SCALE GENOMIC DNA]</scope>
    <source>
        <strain evidence="1">Candidatus Nitrospira sp. ZN2</strain>
    </source>
</reference>
<dbReference type="InterPro" id="IPR011250">
    <property type="entry name" value="OMP/PagP_B-barrel"/>
</dbReference>
<dbReference type="Gene3D" id="2.40.160.20">
    <property type="match status" value="1"/>
</dbReference>
<dbReference type="Proteomes" id="UP000675880">
    <property type="component" value="Unassembled WGS sequence"/>
</dbReference>
<keyword evidence="2" id="KW-1185">Reference proteome</keyword>
<organism evidence="1 2">
    <name type="scientific">Nitrospira defluvii</name>
    <dbReference type="NCBI Taxonomy" id="330214"/>
    <lineage>
        <taxon>Bacteria</taxon>
        <taxon>Pseudomonadati</taxon>
        <taxon>Nitrospirota</taxon>
        <taxon>Nitrospiria</taxon>
        <taxon>Nitrospirales</taxon>
        <taxon>Nitrospiraceae</taxon>
        <taxon>Nitrospira</taxon>
    </lineage>
</organism>
<accession>A0ABM8QTW4</accession>
<evidence type="ECO:0000313" key="2">
    <source>
        <dbReference type="Proteomes" id="UP000675880"/>
    </source>
</evidence>
<evidence type="ECO:0000313" key="1">
    <source>
        <dbReference type="EMBL" id="CAE6715349.1"/>
    </source>
</evidence>
<dbReference type="EMBL" id="CAJNBJ010000001">
    <property type="protein sequence ID" value="CAE6715349.1"/>
    <property type="molecule type" value="Genomic_DNA"/>
</dbReference>
<protein>
    <recommendedName>
        <fullName evidence="3">Outer membrane protein beta-barrel domain-containing protein</fullName>
    </recommendedName>
</protein>
<comment type="caution">
    <text evidence="1">The sequence shown here is derived from an EMBL/GenBank/DDBJ whole genome shotgun (WGS) entry which is preliminary data.</text>
</comment>
<gene>
    <name evidence="1" type="ORF">NSPZN2_11420</name>
</gene>
<dbReference type="SUPFAM" id="SSF56925">
    <property type="entry name" value="OMPA-like"/>
    <property type="match status" value="1"/>
</dbReference>
<proteinExistence type="predicted"/>